<proteinExistence type="predicted"/>
<evidence type="ECO:0000313" key="1">
    <source>
        <dbReference type="EMBL" id="WXB04832.1"/>
    </source>
</evidence>
<dbReference type="EMBL" id="CP089983">
    <property type="protein sequence ID" value="WXB04832.1"/>
    <property type="molecule type" value="Genomic_DNA"/>
</dbReference>
<keyword evidence="2" id="KW-1185">Reference proteome</keyword>
<dbReference type="RefSeq" id="WP_394834474.1">
    <property type="nucleotide sequence ID" value="NZ_CP089929.1"/>
</dbReference>
<dbReference type="Proteomes" id="UP001374803">
    <property type="component" value="Chromosome"/>
</dbReference>
<accession>A0ABZ2L258</accession>
<evidence type="ECO:0000313" key="2">
    <source>
        <dbReference type="Proteomes" id="UP001374803"/>
    </source>
</evidence>
<gene>
    <name evidence="1" type="ORF">LVJ94_49060</name>
</gene>
<name>A0ABZ2L258_9BACT</name>
<reference evidence="1" key="1">
    <citation type="submission" date="2021-12" db="EMBL/GenBank/DDBJ databases">
        <title>Discovery of the Pendulisporaceae a myxobacterial family with distinct sporulation behavior and unique specialized metabolism.</title>
        <authorList>
            <person name="Garcia R."/>
            <person name="Popoff A."/>
            <person name="Bader C.D."/>
            <person name="Loehr J."/>
            <person name="Walesch S."/>
            <person name="Walt C."/>
            <person name="Boldt J."/>
            <person name="Bunk B."/>
            <person name="Haeckl F.J.F.P.J."/>
            <person name="Gunesch A.P."/>
            <person name="Birkelbach J."/>
            <person name="Nuebel U."/>
            <person name="Pietschmann T."/>
            <person name="Bach T."/>
            <person name="Mueller R."/>
        </authorList>
    </citation>
    <scope>NUCLEOTIDE SEQUENCE</scope>
    <source>
        <strain evidence="1">MSr11367</strain>
    </source>
</reference>
<protein>
    <submittedName>
        <fullName evidence="1">Uncharacterized protein</fullName>
    </submittedName>
</protein>
<sequence>MSLFSVKQFSVVAAAALLSVSLGPEREPTAPPEFILADIYDGALASDGTNYLAVYNNRWDDGASIAVTPITAEGQVLAPRGRVIHRGGLFGGGFSPAVAYGAGIFLAAMTTTTGLDLVRLDATGTPLDTTPIPLSASDPDAPAIAFDGVNFLVTDRPRNPIWAYPSQSWRVSPSGQVLDATPIPFGGVRAIFDGTNYLVVSFNSIEAQLLGQHVRPDGSLVESSPIVLAESVEFNRLSAPSVACDVTGGCLLTWLERLQEDRFSLQGRRIAPDGTSGDPLSGFPISKSPITWANFTARQYQQLNTAVWWDGAAYNVAWPNGWQILGARLNGPKTEDLVDRVLQSIDPVPENEPGKVSVAQGTGGTLMSWQIGDGNQRGAHVRALRLDSGPVLRNVSFPIAFNRFSQGTPQIASNGSGYLLTWGQAGLKFARRTDAQGNPVDEQPLPILRDFRAMAVASVGADYLVVGEDHSDDGFSDIFGIRIPAQGPPGEPFAISARRTGDSRGREERPVVAASDHGYLVAWVDGRNSDETHPAQHFMTRVSPDGIVQDPGGILLVDEGWPFLDLASDGTNFMAMTLLTEVESDPQRPVTIAIDGKTGTVGATTILSTEWGYADVRLQYSNGQYLALWPGAGGQLNAMRVDPSGMPIDPSPFIIRGQLGNLRFPGVVPTRSGFFVVWSDRRNGERHAGIYGAHVSSAGVSSPPNGELLLADATYDFDPSPRLASVSPEQAMLTYARFDGDENTAHRAHLAHYRLLTLHDAETTPAIANQGFRELVARVGRWIASLIPIG</sequence>
<organism evidence="1 2">
    <name type="scientific">Pendulispora rubella</name>
    <dbReference type="NCBI Taxonomy" id="2741070"/>
    <lineage>
        <taxon>Bacteria</taxon>
        <taxon>Pseudomonadati</taxon>
        <taxon>Myxococcota</taxon>
        <taxon>Myxococcia</taxon>
        <taxon>Myxococcales</taxon>
        <taxon>Sorangiineae</taxon>
        <taxon>Pendulisporaceae</taxon>
        <taxon>Pendulispora</taxon>
    </lineage>
</organism>